<keyword evidence="3" id="KW-0482">Metalloprotease</keyword>
<comment type="caution">
    <text evidence="3">The sequence shown here is derived from an EMBL/GenBank/DDBJ whole genome shotgun (WGS) entry which is preliminary data.</text>
</comment>
<keyword evidence="1" id="KW-0812">Transmembrane</keyword>
<accession>A0A931IKF6</accession>
<evidence type="ECO:0000256" key="1">
    <source>
        <dbReference type="SAM" id="Phobius"/>
    </source>
</evidence>
<dbReference type="Pfam" id="PF02517">
    <property type="entry name" value="Rce1-like"/>
    <property type="match status" value="1"/>
</dbReference>
<keyword evidence="1" id="KW-0472">Membrane</keyword>
<evidence type="ECO:0000313" key="3">
    <source>
        <dbReference type="EMBL" id="MBH0781158.1"/>
    </source>
</evidence>
<proteinExistence type="predicted"/>
<keyword evidence="4" id="KW-1185">Reference proteome</keyword>
<dbReference type="GO" id="GO:0004175">
    <property type="term" value="F:endopeptidase activity"/>
    <property type="evidence" value="ECO:0007669"/>
    <property type="project" value="UniProtKB-ARBA"/>
</dbReference>
<sequence>MHGHPYRVAGVAAVGTGLLGASLSTPPGSTAFYGLTAATAATWTVGGLAATPRGLPARREPILTPVLTGFAAFGVFYGCALVVRRIPFLRRAIAGVFRYTERAPTPPVLLTALANGAAEEVFFRGAVYAAAGRHPVPVSSLIYVLTTSATRNPALILAAVVMGPLFGMQRRLTGGIRAPILTHLTWSTLMIHYLPPLFATEP</sequence>
<reference evidence="3" key="1">
    <citation type="submission" date="2020-11" db="EMBL/GenBank/DDBJ databases">
        <title>Nocardia NEAU-351.nov., a novel actinomycete isolated from the cow dung.</title>
        <authorList>
            <person name="Zhang X."/>
        </authorList>
    </citation>
    <scope>NUCLEOTIDE SEQUENCE</scope>
    <source>
        <strain evidence="3">NEAU-351</strain>
    </source>
</reference>
<evidence type="ECO:0000313" key="4">
    <source>
        <dbReference type="Proteomes" id="UP000655751"/>
    </source>
</evidence>
<dbReference type="Proteomes" id="UP000655751">
    <property type="component" value="Unassembled WGS sequence"/>
</dbReference>
<dbReference type="GO" id="GO:0008237">
    <property type="term" value="F:metallopeptidase activity"/>
    <property type="evidence" value="ECO:0007669"/>
    <property type="project" value="UniProtKB-KW"/>
</dbReference>
<keyword evidence="3" id="KW-0378">Hydrolase</keyword>
<feature type="domain" description="CAAX prenyl protease 2/Lysostaphin resistance protein A-like" evidence="2">
    <location>
        <begin position="105"/>
        <end position="188"/>
    </location>
</feature>
<dbReference type="InterPro" id="IPR003675">
    <property type="entry name" value="Rce1/LyrA-like_dom"/>
</dbReference>
<dbReference type="GO" id="GO:0080120">
    <property type="term" value="P:CAAX-box protein maturation"/>
    <property type="evidence" value="ECO:0007669"/>
    <property type="project" value="UniProtKB-ARBA"/>
</dbReference>
<feature type="transmembrane region" description="Helical" evidence="1">
    <location>
        <begin position="6"/>
        <end position="24"/>
    </location>
</feature>
<gene>
    <name evidence="3" type="ORF">IT779_33280</name>
</gene>
<dbReference type="EMBL" id="JADMLG010000021">
    <property type="protein sequence ID" value="MBH0781158.1"/>
    <property type="molecule type" value="Genomic_DNA"/>
</dbReference>
<dbReference type="AlphaFoldDB" id="A0A931IKF6"/>
<evidence type="ECO:0000259" key="2">
    <source>
        <dbReference type="Pfam" id="PF02517"/>
    </source>
</evidence>
<keyword evidence="3" id="KW-0645">Protease</keyword>
<keyword evidence="1" id="KW-1133">Transmembrane helix</keyword>
<organism evidence="3 4">
    <name type="scientific">Nocardia bovistercoris</name>
    <dbReference type="NCBI Taxonomy" id="2785916"/>
    <lineage>
        <taxon>Bacteria</taxon>
        <taxon>Bacillati</taxon>
        <taxon>Actinomycetota</taxon>
        <taxon>Actinomycetes</taxon>
        <taxon>Mycobacteriales</taxon>
        <taxon>Nocardiaceae</taxon>
        <taxon>Nocardia</taxon>
    </lineage>
</organism>
<protein>
    <submittedName>
        <fullName evidence="3">CPBP family intramembrane metalloprotease</fullName>
    </submittedName>
</protein>
<name>A0A931IKF6_9NOCA</name>
<feature type="transmembrane region" description="Helical" evidence="1">
    <location>
        <begin position="31"/>
        <end position="50"/>
    </location>
</feature>
<feature type="transmembrane region" description="Helical" evidence="1">
    <location>
        <begin position="62"/>
        <end position="83"/>
    </location>
</feature>